<accession>A0A1B0FKD9</accession>
<keyword evidence="3 6" id="KW-0238">DNA-binding</keyword>
<sequence length="765" mass="82618">MLDVDIRTEIANVVNSRTEYDGCSDGLSSSFDHVTDSCYSSNHLKESSSFSESSAHMPSSSTAATFGFTTSTNSSAFWFGSSSDFYADVGACVNPISVMPLISSSLPHMTTKIGTNANGLHQNTPPPSSPSTNDAKSHLTFSPAQMKIKVNSLRNEQLTSHIPKQIVAISSTVTSATTAPATLATNTVLQRKNTNAVEAVKKDLSGEMRKLPDTGIYKAVPCSSASHVSTNNVSNDSASTSTIKLGPGIGSLSFANNLTFNKIKQDSTQKASQSTGAVAANGSIVLKRERDSSSPLHHATLSSPTTVSQHVAKLLSRQGIQSSAGFTPKSIASNAHTAFMQQHLSVSSATSSAGDVSKTTNFTTTISGGIGTFSNGLTTQNTSSTALSSCSNIANGMTVKSLQQKIKAAPIESEYPKPAYSYSCLIAMALKNSRRGSLPVSEIYSFMCEHFPYFKTAPSGWKNSVRHNLSLNKCFEKIEKPLTNGYQRKGCLWAMNPERITKMDEEVQKWSRKDPMAIRNAMVCPDNLEALERGEMKHGSTGDSDGELDSQSEIEETSDLEEQELDETLVDNMLIEDEMEDEEGVNSNSLISSNIVMMSTSDLIQQDNFNNENRSDATKSTATSYTSEPETIIMTNTTTMSGKINNQAMTTNTNVTHNFDNEVEDIYDTIDIEDDKDDARLTLNQSDIIELNPADYNTNVSHDENHQSPKRARVSYTIAAVSDKQSQSSQQQTQQTATATATAAAATTTTTTPTDYTVTERKKNH</sequence>
<keyword evidence="1" id="KW-0217">Developmental protein</keyword>
<evidence type="ECO:0000313" key="9">
    <source>
        <dbReference type="EnsemblMetazoa" id="GMOY004282-PA"/>
    </source>
</evidence>
<dbReference type="Pfam" id="PF00250">
    <property type="entry name" value="Forkhead"/>
    <property type="match status" value="1"/>
</dbReference>
<dbReference type="PANTHER" id="PTHR46721:SF3">
    <property type="entry name" value="FORKHEAD BOX N1"/>
    <property type="match status" value="1"/>
</dbReference>
<dbReference type="AlphaFoldDB" id="A0A1B0FKD9"/>
<dbReference type="CDD" id="cd20030">
    <property type="entry name" value="FH_FOXN1-like"/>
    <property type="match status" value="1"/>
</dbReference>
<evidence type="ECO:0000256" key="5">
    <source>
        <dbReference type="ARBA" id="ARBA00023242"/>
    </source>
</evidence>
<comment type="subcellular location">
    <subcellularLocation>
        <location evidence="6">Nucleus</location>
    </subcellularLocation>
</comment>
<dbReference type="STRING" id="37546.A0A1B0FKD9"/>
<dbReference type="GO" id="GO:0000976">
    <property type="term" value="F:transcription cis-regulatory region binding"/>
    <property type="evidence" value="ECO:0007669"/>
    <property type="project" value="TreeGrafter"/>
</dbReference>
<dbReference type="PANTHER" id="PTHR46721">
    <property type="entry name" value="FORKHEAD BOX PROTEIN N1"/>
    <property type="match status" value="1"/>
</dbReference>
<dbReference type="InterPro" id="IPR036390">
    <property type="entry name" value="WH_DNA-bd_sf"/>
</dbReference>
<protein>
    <recommendedName>
        <fullName evidence="8">Fork-head domain-containing protein</fullName>
    </recommendedName>
</protein>
<dbReference type="InterPro" id="IPR049624">
    <property type="entry name" value="FOXN1_4"/>
</dbReference>
<keyword evidence="10" id="KW-1185">Reference proteome</keyword>
<evidence type="ECO:0000256" key="3">
    <source>
        <dbReference type="ARBA" id="ARBA00023125"/>
    </source>
</evidence>
<dbReference type="PROSITE" id="PS50039">
    <property type="entry name" value="FORK_HEAD_3"/>
    <property type="match status" value="1"/>
</dbReference>
<evidence type="ECO:0000256" key="7">
    <source>
        <dbReference type="SAM" id="MobiDB-lite"/>
    </source>
</evidence>
<proteinExistence type="predicted"/>
<dbReference type="PROSITE" id="PS00658">
    <property type="entry name" value="FORK_HEAD_2"/>
    <property type="match status" value="1"/>
</dbReference>
<dbReference type="InterPro" id="IPR030456">
    <property type="entry name" value="TF_fork_head_CS_2"/>
</dbReference>
<keyword evidence="2" id="KW-0805">Transcription regulation</keyword>
<dbReference type="InterPro" id="IPR001766">
    <property type="entry name" value="Fork_head_dom"/>
</dbReference>
<evidence type="ECO:0000313" key="10">
    <source>
        <dbReference type="Proteomes" id="UP000092444"/>
    </source>
</evidence>
<evidence type="ECO:0000259" key="8">
    <source>
        <dbReference type="PROSITE" id="PS50039"/>
    </source>
</evidence>
<keyword evidence="5 6" id="KW-0539">Nucleus</keyword>
<name>A0A1B0FKD9_GLOMM</name>
<feature type="region of interest" description="Disordered" evidence="7">
    <location>
        <begin position="536"/>
        <end position="565"/>
    </location>
</feature>
<dbReference type="SUPFAM" id="SSF46785">
    <property type="entry name" value="Winged helix' DNA-binding domain"/>
    <property type="match status" value="1"/>
</dbReference>
<dbReference type="EMBL" id="CCAG010021039">
    <property type="status" value="NOT_ANNOTATED_CDS"/>
    <property type="molecule type" value="Genomic_DNA"/>
</dbReference>
<dbReference type="SMART" id="SM00339">
    <property type="entry name" value="FH"/>
    <property type="match status" value="1"/>
</dbReference>
<feature type="DNA-binding region" description="Fork-head" evidence="6">
    <location>
        <begin position="417"/>
        <end position="514"/>
    </location>
</feature>
<feature type="compositionally biased region" description="Low complexity" evidence="7">
    <location>
        <begin position="725"/>
        <end position="752"/>
    </location>
</feature>
<dbReference type="GO" id="GO:0000981">
    <property type="term" value="F:DNA-binding transcription factor activity, RNA polymerase II-specific"/>
    <property type="evidence" value="ECO:0007669"/>
    <property type="project" value="TreeGrafter"/>
</dbReference>
<evidence type="ECO:0000256" key="6">
    <source>
        <dbReference type="PROSITE-ProRule" id="PRU00089"/>
    </source>
</evidence>
<feature type="domain" description="Fork-head" evidence="8">
    <location>
        <begin position="417"/>
        <end position="514"/>
    </location>
</feature>
<evidence type="ECO:0000256" key="4">
    <source>
        <dbReference type="ARBA" id="ARBA00023163"/>
    </source>
</evidence>
<reference evidence="9" key="1">
    <citation type="submission" date="2020-05" db="UniProtKB">
        <authorList>
            <consortium name="EnsemblMetazoa"/>
        </authorList>
    </citation>
    <scope>IDENTIFICATION</scope>
    <source>
        <strain evidence="9">Yale</strain>
    </source>
</reference>
<dbReference type="VEuPathDB" id="VectorBase:GMOY004282"/>
<dbReference type="Proteomes" id="UP000092444">
    <property type="component" value="Unassembled WGS sequence"/>
</dbReference>
<feature type="region of interest" description="Disordered" evidence="7">
    <location>
        <begin position="722"/>
        <end position="765"/>
    </location>
</feature>
<dbReference type="InterPro" id="IPR036388">
    <property type="entry name" value="WH-like_DNA-bd_sf"/>
</dbReference>
<dbReference type="Gene3D" id="1.10.10.10">
    <property type="entry name" value="Winged helix-like DNA-binding domain superfamily/Winged helix DNA-binding domain"/>
    <property type="match status" value="1"/>
</dbReference>
<evidence type="ECO:0000256" key="1">
    <source>
        <dbReference type="ARBA" id="ARBA00022473"/>
    </source>
</evidence>
<evidence type="ECO:0000256" key="2">
    <source>
        <dbReference type="ARBA" id="ARBA00023015"/>
    </source>
</evidence>
<organism evidence="9 10">
    <name type="scientific">Glossina morsitans morsitans</name>
    <name type="common">Savannah tsetse fly</name>
    <dbReference type="NCBI Taxonomy" id="37546"/>
    <lineage>
        <taxon>Eukaryota</taxon>
        <taxon>Metazoa</taxon>
        <taxon>Ecdysozoa</taxon>
        <taxon>Arthropoda</taxon>
        <taxon>Hexapoda</taxon>
        <taxon>Insecta</taxon>
        <taxon>Pterygota</taxon>
        <taxon>Neoptera</taxon>
        <taxon>Endopterygota</taxon>
        <taxon>Diptera</taxon>
        <taxon>Brachycera</taxon>
        <taxon>Muscomorpha</taxon>
        <taxon>Hippoboscoidea</taxon>
        <taxon>Glossinidae</taxon>
        <taxon>Glossina</taxon>
    </lineage>
</organism>
<dbReference type="PhylomeDB" id="A0A1B0FKD9"/>
<dbReference type="GO" id="GO:0005634">
    <property type="term" value="C:nucleus"/>
    <property type="evidence" value="ECO:0007669"/>
    <property type="project" value="UniProtKB-SubCell"/>
</dbReference>
<feature type="compositionally biased region" description="Acidic residues" evidence="7">
    <location>
        <begin position="544"/>
        <end position="565"/>
    </location>
</feature>
<feature type="region of interest" description="Disordered" evidence="7">
    <location>
        <begin position="113"/>
        <end position="137"/>
    </location>
</feature>
<keyword evidence="4" id="KW-0804">Transcription</keyword>
<dbReference type="PRINTS" id="PR00053">
    <property type="entry name" value="FORKHEAD"/>
</dbReference>
<feature type="compositionally biased region" description="Polar residues" evidence="7">
    <location>
        <begin position="113"/>
        <end position="123"/>
    </location>
</feature>
<dbReference type="EnsemblMetazoa" id="GMOY004282-RA">
    <property type="protein sequence ID" value="GMOY004282-PA"/>
    <property type="gene ID" value="GMOY004282"/>
</dbReference>